<evidence type="ECO:0000259" key="9">
    <source>
        <dbReference type="PROSITE" id="PS50109"/>
    </source>
</evidence>
<dbReference type="CDD" id="cd17546">
    <property type="entry name" value="REC_hyHK_CKI1_RcsC-like"/>
    <property type="match status" value="1"/>
</dbReference>
<dbReference type="Pfam" id="PF00512">
    <property type="entry name" value="HisKA"/>
    <property type="match status" value="1"/>
</dbReference>
<keyword evidence="7" id="KW-1133">Transmembrane helix</keyword>
<comment type="caution">
    <text evidence="11">The sequence shown here is derived from an EMBL/GenBank/DDBJ whole genome shotgun (WGS) entry which is preliminary data.</text>
</comment>
<dbReference type="Pfam" id="PF02518">
    <property type="entry name" value="HATPase_c"/>
    <property type="match status" value="1"/>
</dbReference>
<dbReference type="PANTHER" id="PTHR45339">
    <property type="entry name" value="HYBRID SIGNAL TRANSDUCTION HISTIDINE KINASE J"/>
    <property type="match status" value="1"/>
</dbReference>
<dbReference type="Gene3D" id="1.10.287.130">
    <property type="match status" value="1"/>
</dbReference>
<dbReference type="PANTHER" id="PTHR45339:SF1">
    <property type="entry name" value="HYBRID SIGNAL TRANSDUCTION HISTIDINE KINASE J"/>
    <property type="match status" value="1"/>
</dbReference>
<keyword evidence="7" id="KW-0472">Membrane</keyword>
<evidence type="ECO:0000256" key="6">
    <source>
        <dbReference type="SAM" id="Coils"/>
    </source>
</evidence>
<feature type="domain" description="Response regulatory" evidence="10">
    <location>
        <begin position="618"/>
        <end position="731"/>
    </location>
</feature>
<dbReference type="GO" id="GO:0000155">
    <property type="term" value="F:phosphorelay sensor kinase activity"/>
    <property type="evidence" value="ECO:0007669"/>
    <property type="project" value="InterPro"/>
</dbReference>
<dbReference type="InterPro" id="IPR011990">
    <property type="entry name" value="TPR-like_helical_dom_sf"/>
</dbReference>
<dbReference type="InterPro" id="IPR003594">
    <property type="entry name" value="HATPase_dom"/>
</dbReference>
<evidence type="ECO:0000256" key="3">
    <source>
        <dbReference type="ARBA" id="ARBA00022553"/>
    </source>
</evidence>
<dbReference type="InterPro" id="IPR001789">
    <property type="entry name" value="Sig_transdc_resp-reg_receiver"/>
</dbReference>
<dbReference type="PROSITE" id="PS50110">
    <property type="entry name" value="RESPONSE_REGULATORY"/>
    <property type="match status" value="1"/>
</dbReference>
<dbReference type="SUPFAM" id="SSF47384">
    <property type="entry name" value="Homodimeric domain of signal transducing histidine kinase"/>
    <property type="match status" value="1"/>
</dbReference>
<evidence type="ECO:0000256" key="2">
    <source>
        <dbReference type="ARBA" id="ARBA00012438"/>
    </source>
</evidence>
<keyword evidence="8" id="KW-0732">Signal</keyword>
<accession>A0A1Z8AH01</accession>
<gene>
    <name evidence="11" type="ORF">A9Q93_13780</name>
</gene>
<dbReference type="Gene3D" id="1.25.40.10">
    <property type="entry name" value="Tetratricopeptide repeat domain"/>
    <property type="match status" value="1"/>
</dbReference>
<feature type="signal peptide" evidence="8">
    <location>
        <begin position="1"/>
        <end position="23"/>
    </location>
</feature>
<keyword evidence="7" id="KW-0812">Transmembrane</keyword>
<evidence type="ECO:0000256" key="5">
    <source>
        <dbReference type="PROSITE-ProRule" id="PRU00169"/>
    </source>
</evidence>
<evidence type="ECO:0000256" key="8">
    <source>
        <dbReference type="SAM" id="SignalP"/>
    </source>
</evidence>
<name>A0A1Z8AH01_9FLAO</name>
<dbReference type="InterPro" id="IPR011006">
    <property type="entry name" value="CheY-like_superfamily"/>
</dbReference>
<dbReference type="SUPFAM" id="SSF48452">
    <property type="entry name" value="TPR-like"/>
    <property type="match status" value="1"/>
</dbReference>
<dbReference type="InterPro" id="IPR036890">
    <property type="entry name" value="HATPase_C_sf"/>
</dbReference>
<feature type="transmembrane region" description="Helical" evidence="7">
    <location>
        <begin position="312"/>
        <end position="332"/>
    </location>
</feature>
<keyword evidence="4" id="KW-0902">Two-component regulatory system</keyword>
<sequence>MSKRVFIVLLFIFSVLKSVYSQGQTQEQFYIEMDSLLDLSYELETNGAFKDSYDLNVKALKKALDKKDHYYTAVTYGYLGYDFLRQGDTIEALSNFKRAQRYALLQDDPILLADAQGNLASIYSSDSTKRELEESYTKMAIATYKKYRDTTGLQFIYHNYAHSLEERKDFDELKLYIDLLNGPQFKDQTSAVYRASIDNLTARYYLALNDYNTADSLLLNVIRFSKEKNFPLELEAAYDAYAESLYKQKKYELAYATRLKFEEVLERNRREDFEISLDRVSFSTDMIQFKEELKRSEIENELQQEKIRNKTALIYALTALTLAILLGLYFTIQLSRKRKQLNNALKEKNKLYLKEKNRAEKLALAKSDFFSTVSHELRTPLYGVIGLTNILMENNKNEAIKEDIKSLKFSADYLLALVNDVLQVNKIDSNKHEDESVDFDLSELINKIVSSFEYMRRQNKNLIKIQVANDVPKRIHGNAVRLSQILMNLIGNAAKFTENGIIIIEVTVKKITSNNVLLHFSIRDNGQGIAASKIEQIFEEFKQGDSHSYNYQGTGLGLPIVKRLLDLSGSHIVLETKEGKGSIFSFDLKYDLAQQLEDKKTTQKNHYLLETGILKDKKILIAEDNRINQMVTKKILEKDGVICTVVENGQEAIEEVTNSSYDLILMDINMPILNGIEATQEIRKTSSIPILALTAVEIEEIRQSILDAGMNDFIVKPYDVSRFKQLIIKSIIEYQNKQG</sequence>
<dbReference type="EC" id="2.7.13.3" evidence="2"/>
<dbReference type="RefSeq" id="WP_303688031.1">
    <property type="nucleotide sequence ID" value="NZ_MAAX01000210.1"/>
</dbReference>
<evidence type="ECO:0000259" key="10">
    <source>
        <dbReference type="PROSITE" id="PS50110"/>
    </source>
</evidence>
<keyword evidence="6" id="KW-0175">Coiled coil</keyword>
<dbReference type="Gene3D" id="3.40.50.2300">
    <property type="match status" value="1"/>
</dbReference>
<proteinExistence type="predicted"/>
<dbReference type="InterPro" id="IPR036097">
    <property type="entry name" value="HisK_dim/P_sf"/>
</dbReference>
<evidence type="ECO:0000313" key="12">
    <source>
        <dbReference type="Proteomes" id="UP000196102"/>
    </source>
</evidence>
<dbReference type="EMBL" id="MAAX01000210">
    <property type="protein sequence ID" value="OUS09615.1"/>
    <property type="molecule type" value="Genomic_DNA"/>
</dbReference>
<evidence type="ECO:0000256" key="7">
    <source>
        <dbReference type="SAM" id="Phobius"/>
    </source>
</evidence>
<comment type="catalytic activity">
    <reaction evidence="1">
        <text>ATP + protein L-histidine = ADP + protein N-phospho-L-histidine.</text>
        <dbReference type="EC" id="2.7.13.3"/>
    </reaction>
</comment>
<dbReference type="CDD" id="cd16922">
    <property type="entry name" value="HATPase_EvgS-ArcB-TorS-like"/>
    <property type="match status" value="1"/>
</dbReference>
<organism evidence="11 12">
    <name type="scientific">Nonlabens dokdonensis</name>
    <dbReference type="NCBI Taxonomy" id="328515"/>
    <lineage>
        <taxon>Bacteria</taxon>
        <taxon>Pseudomonadati</taxon>
        <taxon>Bacteroidota</taxon>
        <taxon>Flavobacteriia</taxon>
        <taxon>Flavobacteriales</taxon>
        <taxon>Flavobacteriaceae</taxon>
        <taxon>Nonlabens</taxon>
    </lineage>
</organism>
<dbReference type="AlphaFoldDB" id="A0A1Z8AH01"/>
<dbReference type="Proteomes" id="UP000196102">
    <property type="component" value="Unassembled WGS sequence"/>
</dbReference>
<dbReference type="Gene3D" id="3.30.565.10">
    <property type="entry name" value="Histidine kinase-like ATPase, C-terminal domain"/>
    <property type="match status" value="1"/>
</dbReference>
<dbReference type="SMART" id="SM00387">
    <property type="entry name" value="HATPase_c"/>
    <property type="match status" value="1"/>
</dbReference>
<dbReference type="InterPro" id="IPR005467">
    <property type="entry name" value="His_kinase_dom"/>
</dbReference>
<dbReference type="SMART" id="SM00448">
    <property type="entry name" value="REC"/>
    <property type="match status" value="1"/>
</dbReference>
<dbReference type="SUPFAM" id="SSF55874">
    <property type="entry name" value="ATPase domain of HSP90 chaperone/DNA topoisomerase II/histidine kinase"/>
    <property type="match status" value="1"/>
</dbReference>
<protein>
    <recommendedName>
        <fullName evidence="2">histidine kinase</fullName>
        <ecNumber evidence="2">2.7.13.3</ecNumber>
    </recommendedName>
</protein>
<feature type="modified residue" description="4-aspartylphosphate" evidence="5">
    <location>
        <position position="667"/>
    </location>
</feature>
<evidence type="ECO:0000256" key="1">
    <source>
        <dbReference type="ARBA" id="ARBA00000085"/>
    </source>
</evidence>
<evidence type="ECO:0000313" key="11">
    <source>
        <dbReference type="EMBL" id="OUS09615.1"/>
    </source>
</evidence>
<dbReference type="SUPFAM" id="SSF52172">
    <property type="entry name" value="CheY-like"/>
    <property type="match status" value="1"/>
</dbReference>
<dbReference type="Pfam" id="PF00072">
    <property type="entry name" value="Response_reg"/>
    <property type="match status" value="1"/>
</dbReference>
<keyword evidence="3 5" id="KW-0597">Phosphoprotein</keyword>
<reference evidence="12" key="1">
    <citation type="journal article" date="2017" name="Proc. Natl. Acad. Sci. U.S.A.">
        <title>Simulation of Deepwater Horizon oil plume reveals substrate specialization within a complex community of hydrocarbon-degraders.</title>
        <authorList>
            <person name="Hu P."/>
            <person name="Dubinsky E.A."/>
            <person name="Probst A.J."/>
            <person name="Wang J."/>
            <person name="Sieber C.M.K."/>
            <person name="Tom L.M."/>
            <person name="Gardinali P."/>
            <person name="Banfield J.F."/>
            <person name="Atlas R.M."/>
            <person name="Andersen G.L."/>
        </authorList>
    </citation>
    <scope>NUCLEOTIDE SEQUENCE [LARGE SCALE GENOMIC DNA]</scope>
</reference>
<dbReference type="InterPro" id="IPR003661">
    <property type="entry name" value="HisK_dim/P_dom"/>
</dbReference>
<feature type="domain" description="Histidine kinase" evidence="9">
    <location>
        <begin position="372"/>
        <end position="592"/>
    </location>
</feature>
<feature type="coiled-coil region" evidence="6">
    <location>
        <begin position="334"/>
        <end position="362"/>
    </location>
</feature>
<dbReference type="CDD" id="cd00082">
    <property type="entry name" value="HisKA"/>
    <property type="match status" value="1"/>
</dbReference>
<dbReference type="PROSITE" id="PS50109">
    <property type="entry name" value="HIS_KIN"/>
    <property type="match status" value="1"/>
</dbReference>
<dbReference type="SMART" id="SM00388">
    <property type="entry name" value="HisKA"/>
    <property type="match status" value="1"/>
</dbReference>
<evidence type="ECO:0000256" key="4">
    <source>
        <dbReference type="ARBA" id="ARBA00023012"/>
    </source>
</evidence>
<feature type="chain" id="PRO_5011989617" description="histidine kinase" evidence="8">
    <location>
        <begin position="24"/>
        <end position="739"/>
    </location>
</feature>
<dbReference type="PRINTS" id="PR00344">
    <property type="entry name" value="BCTRLSENSOR"/>
</dbReference>
<dbReference type="InterPro" id="IPR004358">
    <property type="entry name" value="Sig_transdc_His_kin-like_C"/>
</dbReference>